<keyword evidence="2" id="KW-1185">Reference proteome</keyword>
<proteinExistence type="predicted"/>
<dbReference type="EMBL" id="JAWXXV010000001">
    <property type="protein sequence ID" value="MDX5982656.1"/>
    <property type="molecule type" value="Genomic_DNA"/>
</dbReference>
<gene>
    <name evidence="1" type="ORF">SIL82_00155</name>
</gene>
<dbReference type="RefSeq" id="WP_029622809.1">
    <property type="nucleotide sequence ID" value="NZ_JAWXXV010000001.1"/>
</dbReference>
<evidence type="ECO:0000313" key="2">
    <source>
        <dbReference type="Proteomes" id="UP001279660"/>
    </source>
</evidence>
<protein>
    <submittedName>
        <fullName evidence="1">DUF3168 domain-containing protein</fullName>
    </submittedName>
</protein>
<reference evidence="1 2" key="1">
    <citation type="submission" date="2023-11" db="EMBL/GenBank/DDBJ databases">
        <title>MicrobeMod: A computational toolkit for identifying prokaryotic methylation and restriction-modification with nanopore sequencing.</title>
        <authorList>
            <person name="Crits-Christoph A."/>
            <person name="Kang S.C."/>
            <person name="Lee H."/>
            <person name="Ostrov N."/>
        </authorList>
    </citation>
    <scope>NUCLEOTIDE SEQUENCE [LARGE SCALE GENOMIC DNA]</scope>
    <source>
        <strain evidence="1 2">ATCC 14820</strain>
    </source>
</reference>
<organism evidence="1 2">
    <name type="scientific">Sphingomonas echinoides</name>
    <dbReference type="NCBI Taxonomy" id="59803"/>
    <lineage>
        <taxon>Bacteria</taxon>
        <taxon>Pseudomonadati</taxon>
        <taxon>Pseudomonadota</taxon>
        <taxon>Alphaproteobacteria</taxon>
        <taxon>Sphingomonadales</taxon>
        <taxon>Sphingomonadaceae</taxon>
        <taxon>Sphingomonas</taxon>
    </lineage>
</organism>
<comment type="caution">
    <text evidence="1">The sequence shown here is derived from an EMBL/GenBank/DDBJ whole genome shotgun (WGS) entry which is preliminary data.</text>
</comment>
<accession>A0ABU4PEK7</accession>
<dbReference type="Pfam" id="PF11367">
    <property type="entry name" value="Tail_completion_gp17"/>
    <property type="match status" value="1"/>
</dbReference>
<name>A0ABU4PEK7_9SPHN</name>
<dbReference type="Proteomes" id="UP001279660">
    <property type="component" value="Unassembled WGS sequence"/>
</dbReference>
<evidence type="ECO:0000313" key="1">
    <source>
        <dbReference type="EMBL" id="MDX5982656.1"/>
    </source>
</evidence>
<sequence length="127" mass="13072">MSAESVVQAAVLAALRGVAGLNGVYLGPPVKATVPFAELGDLLSGDWSVKDRVGRELRLIVTVRDAGDSPARAQALAGAVGAAIEAVPRDLGGWRVASVVLVRSRLSAAAAGRWNASVEYRVRVLAA</sequence>
<dbReference type="InterPro" id="IPR053745">
    <property type="entry name" value="Viral_Tail_Comp_sf"/>
</dbReference>
<dbReference type="Gene3D" id="3.30.2000.30">
    <property type="match status" value="1"/>
</dbReference>
<dbReference type="InterPro" id="IPR021508">
    <property type="entry name" value="Gp17-like"/>
</dbReference>